<comment type="caution">
    <text evidence="1">The sequence shown here is derived from an EMBL/GenBank/DDBJ whole genome shotgun (WGS) entry which is preliminary data.</text>
</comment>
<keyword evidence="2" id="KW-1185">Reference proteome</keyword>
<gene>
    <name evidence="1" type="ORF">EF834_08450</name>
</gene>
<evidence type="ECO:0000313" key="2">
    <source>
        <dbReference type="Proteomes" id="UP000284333"/>
    </source>
</evidence>
<organism evidence="1 2">
    <name type="scientific">Rhodococcus spongiicola</name>
    <dbReference type="NCBI Taxonomy" id="2487352"/>
    <lineage>
        <taxon>Bacteria</taxon>
        <taxon>Bacillati</taxon>
        <taxon>Actinomycetota</taxon>
        <taxon>Actinomycetes</taxon>
        <taxon>Mycobacteriales</taxon>
        <taxon>Nocardiaceae</taxon>
        <taxon>Rhodococcus</taxon>
    </lineage>
</organism>
<dbReference type="AlphaFoldDB" id="A0A438AWX2"/>
<sequence length="68" mass="7100">MPRDVECHCGAEGDPAHDEPFEIEVVGQGDDVVGEGIESLPGRGDDVAALPCPRAAIEMRSVVGRALT</sequence>
<reference evidence="1 2" key="1">
    <citation type="submission" date="2018-11" db="EMBL/GenBank/DDBJ databases">
        <title>Rhodococcus spongicola sp. nov. and Rhodococcus xishaensis sp. nov. from marine sponges.</title>
        <authorList>
            <person name="Li L."/>
            <person name="Lin H.W."/>
        </authorList>
    </citation>
    <scope>NUCLEOTIDE SEQUENCE [LARGE SCALE GENOMIC DNA]</scope>
    <source>
        <strain evidence="1 2">LHW50502</strain>
    </source>
</reference>
<accession>A0A438AWX2</accession>
<evidence type="ECO:0000313" key="1">
    <source>
        <dbReference type="EMBL" id="RVW03198.1"/>
    </source>
</evidence>
<name>A0A438AWX2_9NOCA</name>
<proteinExistence type="predicted"/>
<protein>
    <submittedName>
        <fullName evidence="1">Uncharacterized protein</fullName>
    </submittedName>
</protein>
<dbReference type="Proteomes" id="UP000284333">
    <property type="component" value="Unassembled WGS sequence"/>
</dbReference>
<dbReference type="EMBL" id="RKLN01000003">
    <property type="protein sequence ID" value="RVW03198.1"/>
    <property type="molecule type" value="Genomic_DNA"/>
</dbReference>